<dbReference type="InterPro" id="IPR010481">
    <property type="entry name" value="Cdc24/Scd1_N"/>
</dbReference>
<dbReference type="InterPro" id="IPR053026">
    <property type="entry name" value="CDC42_GEF"/>
</dbReference>
<proteinExistence type="predicted"/>
<dbReference type="InterPro" id="IPR000219">
    <property type="entry name" value="DH_dom"/>
</dbReference>
<dbReference type="InterPro" id="IPR036872">
    <property type="entry name" value="CH_dom_sf"/>
</dbReference>
<dbReference type="GO" id="GO:0000935">
    <property type="term" value="C:division septum"/>
    <property type="evidence" value="ECO:0007669"/>
    <property type="project" value="TreeGrafter"/>
</dbReference>
<dbReference type="SMART" id="SM00325">
    <property type="entry name" value="RhoGEF"/>
    <property type="match status" value="1"/>
</dbReference>
<accession>A0A1C7NK43</accession>
<dbReference type="GO" id="GO:0005085">
    <property type="term" value="F:guanyl-nucleotide exchange factor activity"/>
    <property type="evidence" value="ECO:0007669"/>
    <property type="project" value="InterPro"/>
</dbReference>
<dbReference type="Gene3D" id="1.10.418.10">
    <property type="entry name" value="Calponin-like domain"/>
    <property type="match status" value="1"/>
</dbReference>
<protein>
    <submittedName>
        <fullName evidence="5">Rho guanine nucleotide exchange factor scd1</fullName>
    </submittedName>
</protein>
<dbReference type="SMART" id="SM00666">
    <property type="entry name" value="PB1"/>
    <property type="match status" value="1"/>
</dbReference>
<dbReference type="EMBL" id="LUGH01000207">
    <property type="protein sequence ID" value="OBZ87654.1"/>
    <property type="molecule type" value="Genomic_DNA"/>
</dbReference>
<evidence type="ECO:0000259" key="4">
    <source>
        <dbReference type="PROSITE" id="PS51745"/>
    </source>
</evidence>
<dbReference type="InParanoid" id="A0A1C7NK43"/>
<dbReference type="SUPFAM" id="SSF50729">
    <property type="entry name" value="PH domain-like"/>
    <property type="match status" value="1"/>
</dbReference>
<evidence type="ECO:0000313" key="5">
    <source>
        <dbReference type="EMBL" id="OBZ87654.1"/>
    </source>
</evidence>
<dbReference type="GO" id="GO:0005634">
    <property type="term" value="C:nucleus"/>
    <property type="evidence" value="ECO:0007669"/>
    <property type="project" value="TreeGrafter"/>
</dbReference>
<feature type="domain" description="PB1" evidence="4">
    <location>
        <begin position="775"/>
        <end position="859"/>
    </location>
</feature>
<dbReference type="Pfam" id="PF00564">
    <property type="entry name" value="PB1"/>
    <property type="match status" value="1"/>
</dbReference>
<dbReference type="CDD" id="cd00014">
    <property type="entry name" value="CH_SF"/>
    <property type="match status" value="1"/>
</dbReference>
<dbReference type="Pfam" id="PF15411">
    <property type="entry name" value="PH_10"/>
    <property type="match status" value="1"/>
</dbReference>
<feature type="region of interest" description="Disordered" evidence="2">
    <location>
        <begin position="666"/>
        <end position="705"/>
    </location>
</feature>
<dbReference type="GO" id="GO:0043332">
    <property type="term" value="C:mating projection tip"/>
    <property type="evidence" value="ECO:0007669"/>
    <property type="project" value="TreeGrafter"/>
</dbReference>
<dbReference type="InterPro" id="IPR000270">
    <property type="entry name" value="PB1_dom"/>
</dbReference>
<dbReference type="PROSITE" id="PS50010">
    <property type="entry name" value="DH_2"/>
    <property type="match status" value="1"/>
</dbReference>
<dbReference type="SUPFAM" id="SSF48065">
    <property type="entry name" value="DBL homology domain (DH-domain)"/>
    <property type="match status" value="1"/>
</dbReference>
<evidence type="ECO:0000256" key="2">
    <source>
        <dbReference type="SAM" id="MobiDB-lite"/>
    </source>
</evidence>
<dbReference type="SUPFAM" id="SSF47576">
    <property type="entry name" value="Calponin-homology domain, CH-domain"/>
    <property type="match status" value="1"/>
</dbReference>
<dbReference type="AlphaFoldDB" id="A0A1C7NK43"/>
<dbReference type="InterPro" id="IPR001331">
    <property type="entry name" value="GDS_CDC24_CS"/>
</dbReference>
<dbReference type="GO" id="GO:0035556">
    <property type="term" value="P:intracellular signal transduction"/>
    <property type="evidence" value="ECO:0007669"/>
    <property type="project" value="InterPro"/>
</dbReference>
<evidence type="ECO:0000256" key="1">
    <source>
        <dbReference type="SAM" id="Coils"/>
    </source>
</evidence>
<reference evidence="5 6" key="1">
    <citation type="submission" date="2016-03" db="EMBL/GenBank/DDBJ databases">
        <title>Choanephora cucurbitarum.</title>
        <authorList>
            <person name="Min B."/>
            <person name="Park H."/>
            <person name="Park J.-H."/>
            <person name="Shin H.-D."/>
            <person name="Choi I.-G."/>
        </authorList>
    </citation>
    <scope>NUCLEOTIDE SEQUENCE [LARGE SCALE GENOMIC DNA]</scope>
    <source>
        <strain evidence="5 6">KUS-F28377</strain>
    </source>
</reference>
<dbReference type="PROSITE" id="PS51745">
    <property type="entry name" value="PB1"/>
    <property type="match status" value="1"/>
</dbReference>
<gene>
    <name evidence="5" type="primary">scd1_0</name>
    <name evidence="5" type="ORF">A0J61_04297</name>
</gene>
<dbReference type="Pfam" id="PF06395">
    <property type="entry name" value="CDC24"/>
    <property type="match status" value="1"/>
</dbReference>
<dbReference type="SUPFAM" id="SSF54277">
    <property type="entry name" value="CAD &amp; PB1 domains"/>
    <property type="match status" value="1"/>
</dbReference>
<evidence type="ECO:0000313" key="6">
    <source>
        <dbReference type="Proteomes" id="UP000093000"/>
    </source>
</evidence>
<dbReference type="PROSITE" id="PS00741">
    <property type="entry name" value="DH_1"/>
    <property type="match status" value="1"/>
</dbReference>
<dbReference type="Proteomes" id="UP000093000">
    <property type="component" value="Unassembled WGS sequence"/>
</dbReference>
<dbReference type="FunCoup" id="A0A1C7NK43">
    <property type="interactions" value="80"/>
</dbReference>
<feature type="coiled-coil region" evidence="1">
    <location>
        <begin position="359"/>
        <end position="386"/>
    </location>
</feature>
<feature type="compositionally biased region" description="Polar residues" evidence="2">
    <location>
        <begin position="689"/>
        <end position="702"/>
    </location>
</feature>
<feature type="region of interest" description="Disordered" evidence="2">
    <location>
        <begin position="575"/>
        <end position="638"/>
    </location>
</feature>
<comment type="caution">
    <text evidence="5">The sequence shown here is derived from an EMBL/GenBank/DDBJ whole genome shotgun (WGS) entry which is preliminary data.</text>
</comment>
<dbReference type="Gene3D" id="2.30.29.30">
    <property type="entry name" value="Pleckstrin-homology domain (PH domain)/Phosphotyrosine-binding domain (PTB)"/>
    <property type="match status" value="1"/>
</dbReference>
<dbReference type="Gene3D" id="3.10.20.90">
    <property type="entry name" value="Phosphatidylinositol 3-kinase Catalytic Subunit, Chain A, domain 1"/>
    <property type="match status" value="1"/>
</dbReference>
<name>A0A1C7NK43_9FUNG</name>
<feature type="compositionally biased region" description="Low complexity" evidence="2">
    <location>
        <begin position="626"/>
        <end position="638"/>
    </location>
</feature>
<keyword evidence="1" id="KW-0175">Coiled coil</keyword>
<dbReference type="OrthoDB" id="1594986at2759"/>
<dbReference type="InterPro" id="IPR035899">
    <property type="entry name" value="DBL_dom_sf"/>
</dbReference>
<dbReference type="Gene3D" id="1.20.900.10">
    <property type="entry name" value="Dbl homology (DH) domain"/>
    <property type="match status" value="1"/>
</dbReference>
<keyword evidence="6" id="KW-1185">Reference proteome</keyword>
<dbReference type="GO" id="GO:0005737">
    <property type="term" value="C:cytoplasm"/>
    <property type="evidence" value="ECO:0007669"/>
    <property type="project" value="TreeGrafter"/>
</dbReference>
<feature type="compositionally biased region" description="Polar residues" evidence="2">
    <location>
        <begin position="580"/>
        <end position="592"/>
    </location>
</feature>
<evidence type="ECO:0000259" key="3">
    <source>
        <dbReference type="PROSITE" id="PS50010"/>
    </source>
</evidence>
<dbReference type="PANTHER" id="PTHR47339">
    <property type="entry name" value="CELL DIVISION CONTROL PROTEIN 24"/>
    <property type="match status" value="1"/>
</dbReference>
<dbReference type="STRING" id="101091.A0A1C7NK43"/>
<dbReference type="Pfam" id="PF00621">
    <property type="entry name" value="RhoGEF"/>
    <property type="match status" value="1"/>
</dbReference>
<sequence length="859" mass="98037">MAVNRRNPSAMPDLAPPSPSPLRPVNTAVPAMNTSPALTAANTTTGTNSLYHTCLSVLNRLTCVEGMSDYIHSETSTDPLSKLTSICRQGYPLCTLYNALNPLEPLKSKADPTLNAVNSCKANVYHFIVACKHVLLFEEDDMFTISDLYQDDTNGFVKVVNTVNKLLKLLEERGIISVQSSRRNSDNDHQKMDLSNNVPKNTRDKVVMELLETERKYVQDMEILQNYMRELQHKKIVSPDTIHYLFGNLNALVDFQRRFLIQMEEIAEKQPEEQRIGYLFLQMEEYFCVYEPYCANYYSAQDLVVQETPRLQQLNHILNPIYELPSLLIKPVQRICKYPLLLQELVRSTDSSWLYYHELQQSLESMKRVTERINETQRQCENMQSVQELKDRLNQWRRQIVDGCGNLLLQDKLIATCQAIDNSEREREVHVFCFDKALLIFKEKANNLSIKKKRQGSLVPKLIIQTSSIADVEDQFKNNNWWLQIHLQDSESDHLSIKFRNEEQVKLWSTTLIKASKKAQAASDYMLSTHFESSYSDEFGDEEDDFFDDDEEECISYRSRSNSFSQQQSIRGKLGPIQSHDMSQKQSSTGRPYNNVPGMNLSPLPRSNSNLNYQYYPVSPPPSYPSSPTSSSRTSSNSNWARTDGIYADMAPSLFDYQSTEFSQRTLLSTGRSQSQSAPCGSTRPALPVNQTRLRSQSSPNIMKNGVTVPVLSTSSSTATSQQNELKVPQVPMVRQYNHKPAPLDLSRQKSQVIRSPNTTPRLADGTILPPSPGTVRIKLNFNDGIYVIVANHEATFYEIMERVDRKIRLVANLKQNDVLRLKYQDEDGDYITINSDDDVQMAFESQLAHNTVNMFVSL</sequence>
<dbReference type="GO" id="GO:0031106">
    <property type="term" value="P:septin ring organization"/>
    <property type="evidence" value="ECO:0007669"/>
    <property type="project" value="TreeGrafter"/>
</dbReference>
<dbReference type="InterPro" id="IPR011993">
    <property type="entry name" value="PH-like_dom_sf"/>
</dbReference>
<feature type="region of interest" description="Disordered" evidence="2">
    <location>
        <begin position="1"/>
        <end position="28"/>
    </location>
</feature>
<dbReference type="CDD" id="cd00160">
    <property type="entry name" value="RhoGEF"/>
    <property type="match status" value="1"/>
</dbReference>
<organism evidence="5 6">
    <name type="scientific">Choanephora cucurbitarum</name>
    <dbReference type="NCBI Taxonomy" id="101091"/>
    <lineage>
        <taxon>Eukaryota</taxon>
        <taxon>Fungi</taxon>
        <taxon>Fungi incertae sedis</taxon>
        <taxon>Mucoromycota</taxon>
        <taxon>Mucoromycotina</taxon>
        <taxon>Mucoromycetes</taxon>
        <taxon>Mucorales</taxon>
        <taxon>Mucorineae</taxon>
        <taxon>Choanephoraceae</taxon>
        <taxon>Choanephoroideae</taxon>
        <taxon>Choanephora</taxon>
    </lineage>
</organism>
<dbReference type="PANTHER" id="PTHR47339:SF1">
    <property type="entry name" value="CELL DIVISION CONTROL PROTEIN 24"/>
    <property type="match status" value="1"/>
</dbReference>
<dbReference type="CDD" id="cd05992">
    <property type="entry name" value="PB1"/>
    <property type="match status" value="1"/>
</dbReference>
<dbReference type="GO" id="GO:0030010">
    <property type="term" value="P:establishment of cell polarity"/>
    <property type="evidence" value="ECO:0007669"/>
    <property type="project" value="TreeGrafter"/>
</dbReference>
<feature type="domain" description="DH" evidence="3">
    <location>
        <begin position="202"/>
        <end position="376"/>
    </location>
</feature>
<dbReference type="InterPro" id="IPR053793">
    <property type="entry name" value="PB1-like"/>
</dbReference>
<feature type="compositionally biased region" description="Polar residues" evidence="2">
    <location>
        <begin position="666"/>
        <end position="680"/>
    </location>
</feature>